<feature type="non-terminal residue" evidence="1">
    <location>
        <position position="114"/>
    </location>
</feature>
<organism evidence="1 2">
    <name type="scientific">Taxus chinensis</name>
    <name type="common">Chinese yew</name>
    <name type="synonym">Taxus wallichiana var. chinensis</name>
    <dbReference type="NCBI Taxonomy" id="29808"/>
    <lineage>
        <taxon>Eukaryota</taxon>
        <taxon>Viridiplantae</taxon>
        <taxon>Streptophyta</taxon>
        <taxon>Embryophyta</taxon>
        <taxon>Tracheophyta</taxon>
        <taxon>Spermatophyta</taxon>
        <taxon>Pinopsida</taxon>
        <taxon>Pinidae</taxon>
        <taxon>Conifers II</taxon>
        <taxon>Cupressales</taxon>
        <taxon>Taxaceae</taxon>
        <taxon>Taxus</taxon>
    </lineage>
</organism>
<protein>
    <recommendedName>
        <fullName evidence="3">Gag-pol polyprotein</fullName>
    </recommendedName>
</protein>
<evidence type="ECO:0008006" key="3">
    <source>
        <dbReference type="Google" id="ProtNLM"/>
    </source>
</evidence>
<comment type="caution">
    <text evidence="1">The sequence shown here is derived from an EMBL/GenBank/DDBJ whole genome shotgun (WGS) entry which is preliminary data.</text>
</comment>
<dbReference type="AlphaFoldDB" id="A0AA38GSA7"/>
<name>A0AA38GSA7_TAXCH</name>
<reference evidence="1 2" key="1">
    <citation type="journal article" date="2021" name="Nat. Plants">
        <title>The Taxus genome provides insights into paclitaxel biosynthesis.</title>
        <authorList>
            <person name="Xiong X."/>
            <person name="Gou J."/>
            <person name="Liao Q."/>
            <person name="Li Y."/>
            <person name="Zhou Q."/>
            <person name="Bi G."/>
            <person name="Li C."/>
            <person name="Du R."/>
            <person name="Wang X."/>
            <person name="Sun T."/>
            <person name="Guo L."/>
            <person name="Liang H."/>
            <person name="Lu P."/>
            <person name="Wu Y."/>
            <person name="Zhang Z."/>
            <person name="Ro D.K."/>
            <person name="Shang Y."/>
            <person name="Huang S."/>
            <person name="Yan J."/>
        </authorList>
    </citation>
    <scope>NUCLEOTIDE SEQUENCE [LARGE SCALE GENOMIC DNA]</scope>
    <source>
        <strain evidence="1">Ta-2019</strain>
    </source>
</reference>
<dbReference type="Proteomes" id="UP000824469">
    <property type="component" value="Unassembled WGS sequence"/>
</dbReference>
<dbReference type="EMBL" id="JAHRHJ020000001">
    <property type="protein sequence ID" value="KAH9328152.1"/>
    <property type="molecule type" value="Genomic_DNA"/>
</dbReference>
<proteinExistence type="predicted"/>
<keyword evidence="2" id="KW-1185">Reference proteome</keyword>
<evidence type="ECO:0000313" key="2">
    <source>
        <dbReference type="Proteomes" id="UP000824469"/>
    </source>
</evidence>
<evidence type="ECO:0000313" key="1">
    <source>
        <dbReference type="EMBL" id="KAH9328152.1"/>
    </source>
</evidence>
<sequence length="114" mass="12944">VVNNIRGLGEEVKEEVVVQKVLRSLTPKFDPKVSTIEEVKDLKVMLMDELHGILTAYEMSIVDSEPIKKEIDFKTDMKTKEYKTKDNSVAPKIDDDELFASIARKLKVGSGKYK</sequence>
<gene>
    <name evidence="1" type="ORF">KI387_000260</name>
</gene>
<feature type="non-terminal residue" evidence="1">
    <location>
        <position position="1"/>
    </location>
</feature>
<accession>A0AA38GSA7</accession>